<dbReference type="EC" id="2.7.13.3" evidence="4"/>
<dbReference type="PROSITE" id="PS50109">
    <property type="entry name" value="HIS_KIN"/>
    <property type="match status" value="1"/>
</dbReference>
<feature type="transmembrane region" description="Helical" evidence="17">
    <location>
        <begin position="12"/>
        <end position="32"/>
    </location>
</feature>
<proteinExistence type="predicted"/>
<evidence type="ECO:0000256" key="4">
    <source>
        <dbReference type="ARBA" id="ARBA00012438"/>
    </source>
</evidence>
<feature type="transmembrane region" description="Helical" evidence="17">
    <location>
        <begin position="38"/>
        <end position="58"/>
    </location>
</feature>
<dbReference type="InterPro" id="IPR005467">
    <property type="entry name" value="His_kinase_dom"/>
</dbReference>
<dbReference type="SMART" id="SM00387">
    <property type="entry name" value="HATPase_c"/>
    <property type="match status" value="1"/>
</dbReference>
<evidence type="ECO:0000313" key="19">
    <source>
        <dbReference type="EMBL" id="MCT2043090.1"/>
    </source>
</evidence>
<organism evidence="19 20">
    <name type="scientific">Pseudoclavibacter albus</name>
    <dbReference type="NCBI Taxonomy" id="272241"/>
    <lineage>
        <taxon>Bacteria</taxon>
        <taxon>Bacillati</taxon>
        <taxon>Actinomycetota</taxon>
        <taxon>Actinomycetes</taxon>
        <taxon>Micrococcales</taxon>
        <taxon>Microbacteriaceae</taxon>
        <taxon>Pseudoclavibacter</taxon>
    </lineage>
</organism>
<evidence type="ECO:0000259" key="18">
    <source>
        <dbReference type="PROSITE" id="PS50109"/>
    </source>
</evidence>
<comment type="cofactor">
    <cofactor evidence="2">
        <name>[4Fe-4S] cluster</name>
        <dbReference type="ChEBI" id="CHEBI:49883"/>
    </cofactor>
</comment>
<dbReference type="SUPFAM" id="SSF55874">
    <property type="entry name" value="ATPase domain of HSP90 chaperone/DNA topoisomerase II/histidine kinase"/>
    <property type="match status" value="1"/>
</dbReference>
<evidence type="ECO:0000256" key="9">
    <source>
        <dbReference type="ARBA" id="ARBA00022723"/>
    </source>
</evidence>
<name>A0ABT2HXQ6_9MICO</name>
<evidence type="ECO:0000256" key="7">
    <source>
        <dbReference type="ARBA" id="ARBA00022490"/>
    </source>
</evidence>
<evidence type="ECO:0000313" key="20">
    <source>
        <dbReference type="Proteomes" id="UP001525379"/>
    </source>
</evidence>
<comment type="function">
    <text evidence="14">Member of the two-component regulatory system NreB/NreC involved in the control of dissimilatory nitrate/nitrite reduction in response to oxygen. NreB functions as a direct oxygen sensor histidine kinase which is autophosphorylated, in the absence of oxygen, probably at the conserved histidine residue, and transfers its phosphate group probably to a conserved aspartate residue of NreC. NreB/NreC activates the expression of the nitrate (narGHJI) and nitrite (nir) reductase operons, as well as the putative nitrate transporter gene narT.</text>
</comment>
<evidence type="ECO:0000256" key="12">
    <source>
        <dbReference type="ARBA" id="ARBA00023012"/>
    </source>
</evidence>
<keyword evidence="17" id="KW-0812">Transmembrane</keyword>
<dbReference type="GO" id="GO:0016301">
    <property type="term" value="F:kinase activity"/>
    <property type="evidence" value="ECO:0007669"/>
    <property type="project" value="UniProtKB-KW"/>
</dbReference>
<keyword evidence="17" id="KW-1133">Transmembrane helix</keyword>
<protein>
    <recommendedName>
        <fullName evidence="5">Oxygen sensor histidine kinase NreB</fullName>
        <ecNumber evidence="4">2.7.13.3</ecNumber>
    </recommendedName>
    <alternativeName>
        <fullName evidence="15">Nitrogen regulation protein B</fullName>
    </alternativeName>
</protein>
<evidence type="ECO:0000256" key="2">
    <source>
        <dbReference type="ARBA" id="ARBA00001966"/>
    </source>
</evidence>
<dbReference type="RefSeq" id="WP_260104358.1">
    <property type="nucleotide sequence ID" value="NZ_JALXSQ010000025.1"/>
</dbReference>
<dbReference type="Gene3D" id="3.30.565.10">
    <property type="entry name" value="Histidine kinase-like ATPase, C-terminal domain"/>
    <property type="match status" value="1"/>
</dbReference>
<dbReference type="InterPro" id="IPR011712">
    <property type="entry name" value="Sig_transdc_His_kin_sub3_dim/P"/>
</dbReference>
<comment type="subcellular location">
    <subcellularLocation>
        <location evidence="3">Cytoplasm</location>
    </subcellularLocation>
</comment>
<keyword evidence="20" id="KW-1185">Reference proteome</keyword>
<dbReference type="Proteomes" id="UP001525379">
    <property type="component" value="Unassembled WGS sequence"/>
</dbReference>
<feature type="transmembrane region" description="Helical" evidence="17">
    <location>
        <begin position="70"/>
        <end position="98"/>
    </location>
</feature>
<dbReference type="PIRSF" id="PIRSF037434">
    <property type="entry name" value="STHK_ChrS"/>
    <property type="match status" value="1"/>
</dbReference>
<dbReference type="Pfam" id="PF02518">
    <property type="entry name" value="HATPase_c"/>
    <property type="match status" value="1"/>
</dbReference>
<keyword evidence="9" id="KW-0479">Metal-binding</keyword>
<evidence type="ECO:0000256" key="17">
    <source>
        <dbReference type="SAM" id="Phobius"/>
    </source>
</evidence>
<keyword evidence="17" id="KW-0472">Membrane</keyword>
<feature type="transmembrane region" description="Helical" evidence="17">
    <location>
        <begin position="136"/>
        <end position="156"/>
    </location>
</feature>
<keyword evidence="6" id="KW-0004">4Fe-4S</keyword>
<feature type="domain" description="Histidine kinase" evidence="18">
    <location>
        <begin position="314"/>
        <end position="405"/>
    </location>
</feature>
<comment type="catalytic activity">
    <reaction evidence="1">
        <text>ATP + protein L-histidine = ADP + protein N-phospho-L-histidine.</text>
        <dbReference type="EC" id="2.7.13.3"/>
    </reaction>
</comment>
<dbReference type="EMBL" id="JALXSQ010000025">
    <property type="protein sequence ID" value="MCT2043090.1"/>
    <property type="molecule type" value="Genomic_DNA"/>
</dbReference>
<dbReference type="InterPro" id="IPR003594">
    <property type="entry name" value="HATPase_dom"/>
</dbReference>
<keyword evidence="12" id="KW-0902">Two-component regulatory system</keyword>
<keyword evidence="8" id="KW-0808">Transferase</keyword>
<evidence type="ECO:0000256" key="1">
    <source>
        <dbReference type="ARBA" id="ARBA00000085"/>
    </source>
</evidence>
<dbReference type="Gene3D" id="1.20.5.1930">
    <property type="match status" value="1"/>
</dbReference>
<keyword evidence="7" id="KW-0963">Cytoplasm</keyword>
<evidence type="ECO:0000256" key="6">
    <source>
        <dbReference type="ARBA" id="ARBA00022485"/>
    </source>
</evidence>
<dbReference type="PANTHER" id="PTHR24421">
    <property type="entry name" value="NITRATE/NITRITE SENSOR PROTEIN NARX-RELATED"/>
    <property type="match status" value="1"/>
</dbReference>
<comment type="caution">
    <text evidence="19">The sequence shown here is derived from an EMBL/GenBank/DDBJ whole genome shotgun (WGS) entry which is preliminary data.</text>
</comment>
<evidence type="ECO:0000256" key="11">
    <source>
        <dbReference type="ARBA" id="ARBA00023004"/>
    </source>
</evidence>
<dbReference type="Pfam" id="PF07730">
    <property type="entry name" value="HisKA_3"/>
    <property type="match status" value="1"/>
</dbReference>
<evidence type="ECO:0000256" key="8">
    <source>
        <dbReference type="ARBA" id="ARBA00022679"/>
    </source>
</evidence>
<feature type="coiled-coil region" evidence="16">
    <location>
        <begin position="158"/>
        <end position="185"/>
    </location>
</feature>
<evidence type="ECO:0000256" key="5">
    <source>
        <dbReference type="ARBA" id="ARBA00017322"/>
    </source>
</evidence>
<keyword evidence="10 19" id="KW-0418">Kinase</keyword>
<accession>A0ABT2HXQ6</accession>
<evidence type="ECO:0000256" key="10">
    <source>
        <dbReference type="ARBA" id="ARBA00022777"/>
    </source>
</evidence>
<dbReference type="InterPro" id="IPR017205">
    <property type="entry name" value="Sig_transdc_His_kinase_ChrS"/>
</dbReference>
<keyword evidence="16" id="KW-0175">Coiled coil</keyword>
<dbReference type="PRINTS" id="PR00344">
    <property type="entry name" value="BCTRLSENSOR"/>
</dbReference>
<dbReference type="InterPro" id="IPR036890">
    <property type="entry name" value="HATPase_C_sf"/>
</dbReference>
<reference evidence="19 20" key="1">
    <citation type="submission" date="2022-04" db="EMBL/GenBank/DDBJ databases">
        <title>Human microbiome associated bacterial genomes.</title>
        <authorList>
            <person name="Sandstrom S."/>
            <person name="Salamzade R."/>
            <person name="Kalan L.R."/>
        </authorList>
    </citation>
    <scope>NUCLEOTIDE SEQUENCE [LARGE SCALE GENOMIC DNA]</scope>
    <source>
        <strain evidence="20">p3-SID1799</strain>
    </source>
</reference>
<dbReference type="InterPro" id="IPR004358">
    <property type="entry name" value="Sig_transdc_His_kin-like_C"/>
</dbReference>
<evidence type="ECO:0000256" key="13">
    <source>
        <dbReference type="ARBA" id="ARBA00023014"/>
    </source>
</evidence>
<keyword evidence="13" id="KW-0411">Iron-sulfur</keyword>
<dbReference type="PANTHER" id="PTHR24421:SF62">
    <property type="entry name" value="SENSORY TRANSDUCTION HISTIDINE KINASE"/>
    <property type="match status" value="1"/>
</dbReference>
<evidence type="ECO:0000256" key="3">
    <source>
        <dbReference type="ARBA" id="ARBA00004496"/>
    </source>
</evidence>
<gene>
    <name evidence="19" type="ORF">M3D15_07060</name>
</gene>
<sequence length="408" mass="44115">MSETTTSKPGIPWWSVLMTATPIVLAAIPLWAWPGSLLGSPVIALICLGTIVVSWWLIGRLTAKHRAAGVIHLIVFTAAMVVMMHACPPLAFIQALYYPYLWEVLQAPRLATIASLAVGIGTALTTLPYDPEFFPLALAMGLAGSAVSIGIGWSAVLSEQKAREREQLYEALQATQQEREELSQMRGIASERERMSRELHDTIAQSLIGAVMLSDRGVRTAEKLTDHVDAEGERTLKKHRQQLELLAESLRDSLAETRALIAETAPVVDKEAGTSFDAALARLVERFRRETSIAISCTSALGEVVLDRDRQVVLLRIAQEGLSNVRRHSKAEHAELDVTALNDEAGTRVQLRLSDDGVGFAPGAGSAGFGLPGLRERVRALGGTLEIDSAPDAGTRLTVTLPTKDAHV</sequence>
<evidence type="ECO:0000256" key="14">
    <source>
        <dbReference type="ARBA" id="ARBA00024827"/>
    </source>
</evidence>
<evidence type="ECO:0000256" key="15">
    <source>
        <dbReference type="ARBA" id="ARBA00030800"/>
    </source>
</evidence>
<evidence type="ECO:0000256" key="16">
    <source>
        <dbReference type="SAM" id="Coils"/>
    </source>
</evidence>
<dbReference type="InterPro" id="IPR050482">
    <property type="entry name" value="Sensor_HK_TwoCompSys"/>
</dbReference>
<keyword evidence="11" id="KW-0408">Iron</keyword>
<dbReference type="CDD" id="cd16917">
    <property type="entry name" value="HATPase_UhpB-NarQ-NarX-like"/>
    <property type="match status" value="1"/>
</dbReference>